<dbReference type="SUPFAM" id="SSF82649">
    <property type="entry name" value="SufE/NifU"/>
    <property type="match status" value="1"/>
</dbReference>
<dbReference type="Pfam" id="PF01592">
    <property type="entry name" value="NifU_N"/>
    <property type="match status" value="1"/>
</dbReference>
<dbReference type="OrthoDB" id="3970464at2759"/>
<evidence type="ECO:0000313" key="7">
    <source>
        <dbReference type="EMBL" id="GER56864.1"/>
    </source>
</evidence>
<reference evidence="8" key="1">
    <citation type="journal article" date="2019" name="Curr. Biol.">
        <title>Genome Sequence of Striga asiatica Provides Insight into the Evolution of Plant Parasitism.</title>
        <authorList>
            <person name="Yoshida S."/>
            <person name="Kim S."/>
            <person name="Wafula E.K."/>
            <person name="Tanskanen J."/>
            <person name="Kim Y.M."/>
            <person name="Honaas L."/>
            <person name="Yang Z."/>
            <person name="Spallek T."/>
            <person name="Conn C.E."/>
            <person name="Ichihashi Y."/>
            <person name="Cheong K."/>
            <person name="Cui S."/>
            <person name="Der J.P."/>
            <person name="Gundlach H."/>
            <person name="Jiao Y."/>
            <person name="Hori C."/>
            <person name="Ishida J.K."/>
            <person name="Kasahara H."/>
            <person name="Kiba T."/>
            <person name="Kim M.S."/>
            <person name="Koo N."/>
            <person name="Laohavisit A."/>
            <person name="Lee Y.H."/>
            <person name="Lumba S."/>
            <person name="McCourt P."/>
            <person name="Mortimer J.C."/>
            <person name="Mutuku J.M."/>
            <person name="Nomura T."/>
            <person name="Sasaki-Sekimoto Y."/>
            <person name="Seto Y."/>
            <person name="Wang Y."/>
            <person name="Wakatake T."/>
            <person name="Sakakibara H."/>
            <person name="Demura T."/>
            <person name="Yamaguchi S."/>
            <person name="Yoneyama K."/>
            <person name="Manabe R.I."/>
            <person name="Nelson D.C."/>
            <person name="Schulman A.H."/>
            <person name="Timko M.P."/>
            <person name="dePamphilis C.W."/>
            <person name="Choi D."/>
            <person name="Shirasu K."/>
        </authorList>
    </citation>
    <scope>NUCLEOTIDE SEQUENCE [LARGE SCALE GENOMIC DNA]</scope>
    <source>
        <strain evidence="8">cv. UVA1</strain>
    </source>
</reference>
<feature type="domain" description="NIF system FeS cluster assembly NifU N-terminal" evidence="6">
    <location>
        <begin position="7"/>
        <end position="71"/>
    </location>
</feature>
<proteinExistence type="inferred from homology"/>
<dbReference type="GO" id="GO:0005506">
    <property type="term" value="F:iron ion binding"/>
    <property type="evidence" value="ECO:0007669"/>
    <property type="project" value="InterPro"/>
</dbReference>
<dbReference type="GO" id="GO:0016226">
    <property type="term" value="P:iron-sulfur cluster assembly"/>
    <property type="evidence" value="ECO:0007669"/>
    <property type="project" value="InterPro"/>
</dbReference>
<evidence type="ECO:0000259" key="6">
    <source>
        <dbReference type="Pfam" id="PF01592"/>
    </source>
</evidence>
<keyword evidence="3" id="KW-0479">Metal-binding</keyword>
<comment type="caution">
    <text evidence="7">The sequence shown here is derived from an EMBL/GenBank/DDBJ whole genome shotgun (WGS) entry which is preliminary data.</text>
</comment>
<dbReference type="Gene3D" id="3.90.1010.10">
    <property type="match status" value="1"/>
</dbReference>
<name>A0A5A7RI86_STRAF</name>
<evidence type="ECO:0000256" key="4">
    <source>
        <dbReference type="ARBA" id="ARBA00022842"/>
    </source>
</evidence>
<protein>
    <submittedName>
        <fullName evidence="7">Pyruvate decarboxylase 1</fullName>
    </submittedName>
</protein>
<keyword evidence="4" id="KW-0460">Magnesium</keyword>
<dbReference type="InterPro" id="IPR029035">
    <property type="entry name" value="DHS-like_NAD/FAD-binding_dom"/>
</dbReference>
<dbReference type="AlphaFoldDB" id="A0A5A7RI86"/>
<dbReference type="InterPro" id="IPR002871">
    <property type="entry name" value="NIF_FeS_clus_asmbl_NifU_N"/>
</dbReference>
<dbReference type="GO" id="GO:0000949">
    <property type="term" value="P:aromatic amino acid family catabolic process to alcohol via Ehrlich pathway"/>
    <property type="evidence" value="ECO:0007669"/>
    <property type="project" value="TreeGrafter"/>
</dbReference>
<keyword evidence="7" id="KW-0670">Pyruvate</keyword>
<evidence type="ECO:0000256" key="3">
    <source>
        <dbReference type="ARBA" id="ARBA00022723"/>
    </source>
</evidence>
<dbReference type="InterPro" id="IPR012110">
    <property type="entry name" value="PDC/IPDC-like"/>
</dbReference>
<keyword evidence="8" id="KW-1185">Reference proteome</keyword>
<gene>
    <name evidence="7" type="ORF">STAS_34622</name>
</gene>
<dbReference type="EMBL" id="BKCP01012737">
    <property type="protein sequence ID" value="GER56864.1"/>
    <property type="molecule type" value="Genomic_DNA"/>
</dbReference>
<sequence>MRWCIISMKLLINVDEETGKIVDACFKTFGCRSAIASSSVIAVSDEATVSAAASFLNNAVNPVIVGGPKLQVTNAGRAFVQLADSCGDNARRIDYDLKQAKEHHFLDKQWRVYCKEDLIEAIETTTGEKKVCLCFIEVIVHKDDTSKELLEWGSTVQGSLLLIVAPKIHRLVYEV</sequence>
<dbReference type="GO" id="GO:0051536">
    <property type="term" value="F:iron-sulfur cluster binding"/>
    <property type="evidence" value="ECO:0007669"/>
    <property type="project" value="InterPro"/>
</dbReference>
<evidence type="ECO:0000256" key="5">
    <source>
        <dbReference type="ARBA" id="ARBA00023052"/>
    </source>
</evidence>
<dbReference type="PANTHER" id="PTHR43452">
    <property type="entry name" value="PYRUVATE DECARBOXYLASE"/>
    <property type="match status" value="1"/>
</dbReference>
<dbReference type="SUPFAM" id="SSF52467">
    <property type="entry name" value="DHS-like NAD/FAD-binding domain"/>
    <property type="match status" value="1"/>
</dbReference>
<dbReference type="Proteomes" id="UP000325081">
    <property type="component" value="Unassembled WGS sequence"/>
</dbReference>
<organism evidence="7 8">
    <name type="scientific">Striga asiatica</name>
    <name type="common">Asiatic witchweed</name>
    <name type="synonym">Buchnera asiatica</name>
    <dbReference type="NCBI Taxonomy" id="4170"/>
    <lineage>
        <taxon>Eukaryota</taxon>
        <taxon>Viridiplantae</taxon>
        <taxon>Streptophyta</taxon>
        <taxon>Embryophyta</taxon>
        <taxon>Tracheophyta</taxon>
        <taxon>Spermatophyta</taxon>
        <taxon>Magnoliopsida</taxon>
        <taxon>eudicotyledons</taxon>
        <taxon>Gunneridae</taxon>
        <taxon>Pentapetalae</taxon>
        <taxon>asterids</taxon>
        <taxon>lamiids</taxon>
        <taxon>Lamiales</taxon>
        <taxon>Orobanchaceae</taxon>
        <taxon>Buchnereae</taxon>
        <taxon>Striga</taxon>
    </lineage>
</organism>
<keyword evidence="5" id="KW-0786">Thiamine pyrophosphate</keyword>
<dbReference type="GO" id="GO:0005829">
    <property type="term" value="C:cytosol"/>
    <property type="evidence" value="ECO:0007669"/>
    <property type="project" value="TreeGrafter"/>
</dbReference>
<evidence type="ECO:0000313" key="8">
    <source>
        <dbReference type="Proteomes" id="UP000325081"/>
    </source>
</evidence>
<accession>A0A5A7RI86</accession>
<dbReference type="PANTHER" id="PTHR43452:SF6">
    <property type="entry name" value="PYRUVATE DECARBOXYLASE 2"/>
    <property type="match status" value="1"/>
</dbReference>
<evidence type="ECO:0000256" key="2">
    <source>
        <dbReference type="ARBA" id="ARBA00007812"/>
    </source>
</evidence>
<comment type="cofactor">
    <cofactor evidence="1">
        <name>thiamine diphosphate</name>
        <dbReference type="ChEBI" id="CHEBI:58937"/>
    </cofactor>
</comment>
<comment type="similarity">
    <text evidence="2">Belongs to the TPP enzyme family.</text>
</comment>
<evidence type="ECO:0000256" key="1">
    <source>
        <dbReference type="ARBA" id="ARBA00001964"/>
    </source>
</evidence>
<dbReference type="GO" id="GO:0004737">
    <property type="term" value="F:pyruvate decarboxylase activity"/>
    <property type="evidence" value="ECO:0007669"/>
    <property type="project" value="TreeGrafter"/>
</dbReference>